<evidence type="ECO:0000313" key="12">
    <source>
        <dbReference type="Proteomes" id="UP001497457"/>
    </source>
</evidence>
<keyword evidence="12" id="KW-1185">Reference proteome</keyword>
<dbReference type="AlphaFoldDB" id="A0ABC9AX73"/>
<evidence type="ECO:0000259" key="9">
    <source>
        <dbReference type="Pfam" id="PF23559"/>
    </source>
</evidence>
<dbReference type="InterPro" id="IPR027417">
    <property type="entry name" value="P-loop_NTPase"/>
</dbReference>
<evidence type="ECO:0000256" key="2">
    <source>
        <dbReference type="ARBA" id="ARBA00022614"/>
    </source>
</evidence>
<dbReference type="Gene3D" id="3.80.10.10">
    <property type="entry name" value="Ribonuclease Inhibitor"/>
    <property type="match status" value="2"/>
</dbReference>
<dbReference type="Gene3D" id="1.10.8.430">
    <property type="entry name" value="Helical domain of apoptotic protease-activating factors"/>
    <property type="match status" value="1"/>
</dbReference>
<feature type="domain" description="NB-ARC" evidence="7">
    <location>
        <begin position="194"/>
        <end position="368"/>
    </location>
</feature>
<evidence type="ECO:0000256" key="6">
    <source>
        <dbReference type="ARBA" id="ARBA00022840"/>
    </source>
</evidence>
<dbReference type="PRINTS" id="PR00364">
    <property type="entry name" value="DISEASERSIST"/>
</dbReference>
<proteinExistence type="inferred from homology"/>
<evidence type="ECO:0000256" key="1">
    <source>
        <dbReference type="ARBA" id="ARBA00008894"/>
    </source>
</evidence>
<dbReference type="InterPro" id="IPR042197">
    <property type="entry name" value="Apaf_helical"/>
</dbReference>
<dbReference type="InterPro" id="IPR002182">
    <property type="entry name" value="NB-ARC"/>
</dbReference>
<dbReference type="InterPro" id="IPR058922">
    <property type="entry name" value="WHD_DRP"/>
</dbReference>
<dbReference type="InterPro" id="IPR041118">
    <property type="entry name" value="Rx_N"/>
</dbReference>
<dbReference type="Pfam" id="PF25019">
    <property type="entry name" value="LRR_R13L1-DRL21"/>
    <property type="match status" value="1"/>
</dbReference>
<dbReference type="SUPFAM" id="SSF52047">
    <property type="entry name" value="RNI-like"/>
    <property type="match status" value="1"/>
</dbReference>
<dbReference type="Proteomes" id="UP001497457">
    <property type="component" value="Chromosome 23rd"/>
</dbReference>
<evidence type="ECO:0000259" key="7">
    <source>
        <dbReference type="Pfam" id="PF00931"/>
    </source>
</evidence>
<dbReference type="InterPro" id="IPR036388">
    <property type="entry name" value="WH-like_DNA-bd_sf"/>
</dbReference>
<dbReference type="Gene3D" id="1.20.5.4130">
    <property type="match status" value="1"/>
</dbReference>
<keyword evidence="4" id="KW-0547">Nucleotide-binding</keyword>
<gene>
    <name evidence="11" type="ORF">URODEC1_LOCUS59120</name>
</gene>
<keyword evidence="6" id="KW-0067">ATP-binding</keyword>
<evidence type="ECO:0000259" key="8">
    <source>
        <dbReference type="Pfam" id="PF18052"/>
    </source>
</evidence>
<protein>
    <submittedName>
        <fullName evidence="11">Uncharacterized protein</fullName>
    </submittedName>
</protein>
<dbReference type="InterPro" id="IPR056789">
    <property type="entry name" value="LRR_R13L1-DRL21"/>
</dbReference>
<reference evidence="11 12" key="2">
    <citation type="submission" date="2024-10" db="EMBL/GenBank/DDBJ databases">
        <authorList>
            <person name="Ryan C."/>
        </authorList>
    </citation>
    <scope>NUCLEOTIDE SEQUENCE [LARGE SCALE GENOMIC DNA]</scope>
</reference>
<name>A0ABC9AX73_9POAL</name>
<evidence type="ECO:0000256" key="3">
    <source>
        <dbReference type="ARBA" id="ARBA00022737"/>
    </source>
</evidence>
<dbReference type="SUPFAM" id="SSF52540">
    <property type="entry name" value="P-loop containing nucleoside triphosphate hydrolases"/>
    <property type="match status" value="1"/>
</dbReference>
<keyword evidence="2" id="KW-0433">Leucine-rich repeat</keyword>
<dbReference type="GO" id="GO:0051707">
    <property type="term" value="P:response to other organism"/>
    <property type="evidence" value="ECO:0007669"/>
    <property type="project" value="UniProtKB-ARBA"/>
</dbReference>
<evidence type="ECO:0000313" key="11">
    <source>
        <dbReference type="EMBL" id="CAL4988169.1"/>
    </source>
</evidence>
<dbReference type="FunFam" id="3.40.50.300:FF:001091">
    <property type="entry name" value="Probable disease resistance protein At1g61300"/>
    <property type="match status" value="1"/>
</dbReference>
<evidence type="ECO:0000256" key="4">
    <source>
        <dbReference type="ARBA" id="ARBA00022741"/>
    </source>
</evidence>
<keyword evidence="5" id="KW-0611">Plant defense</keyword>
<evidence type="ECO:0000259" key="10">
    <source>
        <dbReference type="Pfam" id="PF25019"/>
    </source>
</evidence>
<comment type="similarity">
    <text evidence="1">Belongs to the disease resistance NB-LRR family.</text>
</comment>
<dbReference type="InterPro" id="IPR032675">
    <property type="entry name" value="LRR_dom_sf"/>
</dbReference>
<reference evidence="12" key="1">
    <citation type="submission" date="2024-06" db="EMBL/GenBank/DDBJ databases">
        <authorList>
            <person name="Ryan C."/>
        </authorList>
    </citation>
    <scope>NUCLEOTIDE SEQUENCE [LARGE SCALE GENOMIC DNA]</scope>
</reference>
<dbReference type="Pfam" id="PF18052">
    <property type="entry name" value="Rx_N"/>
    <property type="match status" value="1"/>
</dbReference>
<keyword evidence="3" id="KW-0677">Repeat</keyword>
<dbReference type="PANTHER" id="PTHR36766:SF55">
    <property type="entry name" value="OS11G0492900 PROTEIN"/>
    <property type="match status" value="1"/>
</dbReference>
<dbReference type="EMBL" id="OZ075133">
    <property type="protein sequence ID" value="CAL4988169.1"/>
    <property type="molecule type" value="Genomic_DNA"/>
</dbReference>
<sequence length="1037" mass="117976">MAALFASMAVHRARDKLSSLLPATMTSTPSASMAVSHGIDDLQKLGPIMSTIHAMLQEADQHWSLREDSVKLRLKELKDLAYDVEDVIEEFEYEVNRCRVEALEQDAAVQGGAWGCSSTKRKRQEARDEYGTVAVSKELAVRARKVIERFTEIKDYSDTFSLSENDGEKKFVPDIRRVRHTSSIVYSPRIVGREKDKENIIEKLMSWSGEGSSVGNHLSVLAIVGMGGLGKTTLAQLVYNDTRVHEYFDLCAWVYVSDHFDVENITRKVITSLTRNTCDHIQAGALQGTLRDLVKEQRVFVVLDDVWNEQSDYWKLLCMPLLYASRCGIIVTTRHSSVASLVQTMPLYNLSFLSPEESWLLFKQTAFVAQGIATAEIFATIGRSITEKCNGLPLAIKTLGSILRYESDTNKWQDVLESELWDLKQSKNEVLPALELSYKCMPMHLKCCFISLSLYSKGIYIDEYRVVSLWKLLDLLQSDGNDNMDEIGHLYFNELVQRSLLQDYVGEQRIMHDLVHDLACFLAGQEFFRLEGDKRTEIPRETRYLSILSRDKSVEISNMSQSLRVITMIETTDIENPEVLFLNCKKFRIIDMEQGRLANTLLDFMGSMKLLRHFSLARYEDCSLPNSVFQLFNLCTLDIEALTLHGIGRLVNLHTLPELHLSKCGCFFKVTELRNLNKIRKLFISGLYSVSIREAIEANLYSKQNLEELEFDFNATKGCEHTVRSDENQATVMVSGVQLLESLKPYHQSLKVLRLKNFNFDTYPSWLGSTSFSKLTELLLHNCRSQHCPTLGELPSLKTLKICGIEQVEHIGREFCSLNLGVKGFPSLSRLSMEDMYGLQEWSGVEVGDFPRLETLSFWCSFELRSLPLVCFTSLRELALYNCTSLGTFQTLCSLHELRISTCARLTELPALPSLQSLELFDCPSLDTLGHFPSLTVLSLHAPFKEETLYRLVNANITIRRLSVWSDTLFSIHLEPRYLPSLTELMLRGCNLRYCDELGSLSSLKKLNVCGSPRLYIPDSLRNQLEELIDINSLGSW</sequence>
<dbReference type="Pfam" id="PF23559">
    <property type="entry name" value="WHD_DRP"/>
    <property type="match status" value="1"/>
</dbReference>
<dbReference type="GO" id="GO:0005524">
    <property type="term" value="F:ATP binding"/>
    <property type="evidence" value="ECO:0007669"/>
    <property type="project" value="UniProtKB-KW"/>
</dbReference>
<organism evidence="11 12">
    <name type="scientific">Urochloa decumbens</name>
    <dbReference type="NCBI Taxonomy" id="240449"/>
    <lineage>
        <taxon>Eukaryota</taxon>
        <taxon>Viridiplantae</taxon>
        <taxon>Streptophyta</taxon>
        <taxon>Embryophyta</taxon>
        <taxon>Tracheophyta</taxon>
        <taxon>Spermatophyta</taxon>
        <taxon>Magnoliopsida</taxon>
        <taxon>Liliopsida</taxon>
        <taxon>Poales</taxon>
        <taxon>Poaceae</taxon>
        <taxon>PACMAD clade</taxon>
        <taxon>Panicoideae</taxon>
        <taxon>Panicodae</taxon>
        <taxon>Paniceae</taxon>
        <taxon>Melinidinae</taxon>
        <taxon>Urochloa</taxon>
    </lineage>
</organism>
<dbReference type="Gene3D" id="1.10.10.10">
    <property type="entry name" value="Winged helix-like DNA-binding domain superfamily/Winged helix DNA-binding domain"/>
    <property type="match status" value="1"/>
</dbReference>
<dbReference type="PANTHER" id="PTHR36766">
    <property type="entry name" value="PLANT BROAD-SPECTRUM MILDEW RESISTANCE PROTEIN RPW8"/>
    <property type="match status" value="1"/>
</dbReference>
<feature type="domain" description="Disease resistance N-terminal" evidence="8">
    <location>
        <begin position="15"/>
        <end position="105"/>
    </location>
</feature>
<accession>A0ABC9AX73</accession>
<dbReference type="SUPFAM" id="SSF52058">
    <property type="entry name" value="L domain-like"/>
    <property type="match status" value="1"/>
</dbReference>
<dbReference type="GO" id="GO:0006952">
    <property type="term" value="P:defense response"/>
    <property type="evidence" value="ECO:0007669"/>
    <property type="project" value="UniProtKB-KW"/>
</dbReference>
<evidence type="ECO:0000256" key="5">
    <source>
        <dbReference type="ARBA" id="ARBA00022821"/>
    </source>
</evidence>
<feature type="domain" description="R13L1/DRL21-like LRR repeat region" evidence="10">
    <location>
        <begin position="671"/>
        <end position="803"/>
    </location>
</feature>
<dbReference type="Gene3D" id="3.40.50.300">
    <property type="entry name" value="P-loop containing nucleotide triphosphate hydrolases"/>
    <property type="match status" value="1"/>
</dbReference>
<dbReference type="Pfam" id="PF00931">
    <property type="entry name" value="NB-ARC"/>
    <property type="match status" value="1"/>
</dbReference>
<feature type="domain" description="Disease resistance protein winged helix" evidence="9">
    <location>
        <begin position="454"/>
        <end position="519"/>
    </location>
</feature>